<dbReference type="Gene3D" id="1.20.5.780">
    <property type="entry name" value="Single helix bin"/>
    <property type="match status" value="1"/>
</dbReference>
<evidence type="ECO:0008006" key="2">
    <source>
        <dbReference type="Google" id="ProtNLM"/>
    </source>
</evidence>
<name>A0A8S5P3N2_9CAUD</name>
<protein>
    <recommendedName>
        <fullName evidence="2">DUF1778 domain-containing protein</fullName>
    </recommendedName>
</protein>
<accession>A0A8S5P3N2</accession>
<sequence length="64" mass="7502">MAFKEKEKELSYIAQYQKDKYDRITVMAPKGTKEDVKRAADLKGVKMSAFVLECIQKELERMKN</sequence>
<reference evidence="1" key="1">
    <citation type="journal article" date="2021" name="Proc. Natl. Acad. Sci. U.S.A.">
        <title>A Catalog of Tens of Thousands of Viruses from Human Metagenomes Reveals Hidden Associations with Chronic Diseases.</title>
        <authorList>
            <person name="Tisza M.J."/>
            <person name="Buck C.B."/>
        </authorList>
    </citation>
    <scope>NUCLEOTIDE SEQUENCE</scope>
    <source>
        <strain evidence="1">Ctkyp1</strain>
    </source>
</reference>
<organism evidence="1">
    <name type="scientific">Siphoviridae sp. ctkyp1</name>
    <dbReference type="NCBI Taxonomy" id="2825646"/>
    <lineage>
        <taxon>Viruses</taxon>
        <taxon>Duplodnaviria</taxon>
        <taxon>Heunggongvirae</taxon>
        <taxon>Uroviricota</taxon>
        <taxon>Caudoviricetes</taxon>
    </lineage>
</organism>
<proteinExistence type="predicted"/>
<evidence type="ECO:0000313" key="1">
    <source>
        <dbReference type="EMBL" id="DAE01694.1"/>
    </source>
</evidence>
<dbReference type="EMBL" id="BK015328">
    <property type="protein sequence ID" value="DAE01694.1"/>
    <property type="molecule type" value="Genomic_DNA"/>
</dbReference>